<dbReference type="Gene3D" id="1.10.530.10">
    <property type="match status" value="1"/>
</dbReference>
<sequence>MLPGIEMMACADLAVPAEVMHHVAKVESSFNPFAIGVVGGRLARQPRSLGEALSTARMLEQEGYNFSLGIAQVNRYNLDKQGLDSYEKAFDICPNVQAGSRILAECYGRSGQDWGKAFSCYYSGNFTTGFRHGYVQKVVASWQGAVASGAQAAAIPVIRSQPSTPRPARAAAVSAVESLIARRVAEAAASSARQDATQETSRLQPAPVDAITAAAPAAVRRDGAGAGASPAAEDGPVVVQLVGAPRPSAPPPQGMGAPAPSTQPAAVHQAPPARDSAFVF</sequence>
<evidence type="ECO:0000256" key="1">
    <source>
        <dbReference type="SAM" id="MobiDB-lite"/>
    </source>
</evidence>
<reference evidence="3" key="1">
    <citation type="submission" date="2021-12" db="EMBL/GenBank/DDBJ databases">
        <authorList>
            <person name="Ulrich A."/>
        </authorList>
    </citation>
    <scope>NUCLEOTIDE SEQUENCE</scope>
    <source>
        <strain evidence="3">A1P009</strain>
    </source>
</reference>
<evidence type="ECO:0000313" key="3">
    <source>
        <dbReference type="EMBL" id="MCD9098111.1"/>
    </source>
</evidence>
<name>A0ABS8UH93_9GAMM</name>
<accession>A0ABS8UH93</accession>
<keyword evidence="4" id="KW-1185">Reference proteome</keyword>
<organism evidence="3 4">
    <name type="scientific">Luteimonas fraxinea</name>
    <dbReference type="NCBI Taxonomy" id="2901869"/>
    <lineage>
        <taxon>Bacteria</taxon>
        <taxon>Pseudomonadati</taxon>
        <taxon>Pseudomonadota</taxon>
        <taxon>Gammaproteobacteria</taxon>
        <taxon>Lysobacterales</taxon>
        <taxon>Lysobacteraceae</taxon>
        <taxon>Luteimonas</taxon>
    </lineage>
</organism>
<dbReference type="Proteomes" id="UP001430360">
    <property type="component" value="Unassembled WGS sequence"/>
</dbReference>
<comment type="caution">
    <text evidence="3">The sequence shown here is derived from an EMBL/GenBank/DDBJ whole genome shotgun (WGS) entry which is preliminary data.</text>
</comment>
<dbReference type="CDD" id="cd16892">
    <property type="entry name" value="LT_VirB1-like"/>
    <property type="match status" value="1"/>
</dbReference>
<evidence type="ECO:0000313" key="4">
    <source>
        <dbReference type="Proteomes" id="UP001430360"/>
    </source>
</evidence>
<feature type="domain" description="Transglycosylase SLT" evidence="2">
    <location>
        <begin position="14"/>
        <end position="133"/>
    </location>
</feature>
<dbReference type="InterPro" id="IPR023346">
    <property type="entry name" value="Lysozyme-like_dom_sf"/>
</dbReference>
<dbReference type="EMBL" id="JAJQKU010000004">
    <property type="protein sequence ID" value="MCD9098111.1"/>
    <property type="molecule type" value="Genomic_DNA"/>
</dbReference>
<reference evidence="3" key="2">
    <citation type="journal article" date="2022" name="Syst. Appl. Microbiol.">
        <title>Physiological and genomic characterisation of Luteimonas fraxinea sp. nov., a bacterial species associated with trees tolerant to ash dieback.</title>
        <authorList>
            <person name="Ulrich K."/>
            <person name="Becker R."/>
            <person name="Behrendt U."/>
            <person name="Kube M."/>
            <person name="Schneck V."/>
            <person name="Ulrich A."/>
        </authorList>
    </citation>
    <scope>NUCLEOTIDE SEQUENCE</scope>
    <source>
        <strain evidence="3">A1P009</strain>
    </source>
</reference>
<protein>
    <submittedName>
        <fullName evidence="3">Transglycosylase SLT domain-containing protein</fullName>
    </submittedName>
</protein>
<evidence type="ECO:0000259" key="2">
    <source>
        <dbReference type="Pfam" id="PF01464"/>
    </source>
</evidence>
<feature type="region of interest" description="Disordered" evidence="1">
    <location>
        <begin position="190"/>
        <end position="209"/>
    </location>
</feature>
<gene>
    <name evidence="3" type="ORF">LTT95_14295</name>
</gene>
<dbReference type="InterPro" id="IPR008258">
    <property type="entry name" value="Transglycosylase_SLT_dom_1"/>
</dbReference>
<feature type="region of interest" description="Disordered" evidence="1">
    <location>
        <begin position="242"/>
        <end position="280"/>
    </location>
</feature>
<dbReference type="Pfam" id="PF01464">
    <property type="entry name" value="SLT"/>
    <property type="match status" value="1"/>
</dbReference>
<proteinExistence type="predicted"/>
<dbReference type="SUPFAM" id="SSF53955">
    <property type="entry name" value="Lysozyme-like"/>
    <property type="match status" value="1"/>
</dbReference>